<evidence type="ECO:0000313" key="14">
    <source>
        <dbReference type="EMBL" id="VDN04426.1"/>
    </source>
</evidence>
<dbReference type="PROSITE" id="PS00236">
    <property type="entry name" value="NEUROTR_ION_CHANNEL"/>
    <property type="match status" value="1"/>
</dbReference>
<dbReference type="InterPro" id="IPR006202">
    <property type="entry name" value="Neur_chan_lig-bd"/>
</dbReference>
<keyword evidence="10" id="KW-0407">Ion channel</keyword>
<dbReference type="InterPro" id="IPR036719">
    <property type="entry name" value="Neuro-gated_channel_TM_sf"/>
</dbReference>
<evidence type="ECO:0000256" key="8">
    <source>
        <dbReference type="ARBA" id="ARBA00023065"/>
    </source>
</evidence>
<evidence type="ECO:0000259" key="13">
    <source>
        <dbReference type="Pfam" id="PF02932"/>
    </source>
</evidence>
<feature type="transmembrane region" description="Helical" evidence="11">
    <location>
        <begin position="619"/>
        <end position="637"/>
    </location>
</feature>
<evidence type="ECO:0000256" key="1">
    <source>
        <dbReference type="ARBA" id="ARBA00004141"/>
    </source>
</evidence>
<dbReference type="InterPro" id="IPR006028">
    <property type="entry name" value="GABAA/Glycine_rcpt"/>
</dbReference>
<accession>A0A0N5D2B8</accession>
<keyword evidence="5 11" id="KW-0812">Transmembrane</keyword>
<dbReference type="Proteomes" id="UP000276776">
    <property type="component" value="Unassembled WGS sequence"/>
</dbReference>
<keyword evidence="4" id="KW-1003">Cell membrane</keyword>
<evidence type="ECO:0000256" key="6">
    <source>
        <dbReference type="ARBA" id="ARBA00022729"/>
    </source>
</evidence>
<evidence type="ECO:0000256" key="11">
    <source>
        <dbReference type="SAM" id="Phobius"/>
    </source>
</evidence>
<name>A0A0N5D2B8_THECL</name>
<dbReference type="OMA" id="KYPHDNQ"/>
<dbReference type="AlphaFoldDB" id="A0A0N5D2B8"/>
<organism evidence="16">
    <name type="scientific">Thelazia callipaeda</name>
    <name type="common">Oriental eyeworm</name>
    <name type="synonym">Parasitic nematode</name>
    <dbReference type="NCBI Taxonomy" id="103827"/>
    <lineage>
        <taxon>Eukaryota</taxon>
        <taxon>Metazoa</taxon>
        <taxon>Ecdysozoa</taxon>
        <taxon>Nematoda</taxon>
        <taxon>Chromadorea</taxon>
        <taxon>Rhabditida</taxon>
        <taxon>Spirurina</taxon>
        <taxon>Spiruromorpha</taxon>
        <taxon>Thelazioidea</taxon>
        <taxon>Thelaziidae</taxon>
        <taxon>Thelazia</taxon>
    </lineage>
</organism>
<dbReference type="InterPro" id="IPR036734">
    <property type="entry name" value="Neur_chan_lig-bd_sf"/>
</dbReference>
<feature type="domain" description="Neurotransmitter-gated ion-channel ligand-binding" evidence="12">
    <location>
        <begin position="322"/>
        <end position="464"/>
    </location>
</feature>
<dbReference type="STRING" id="103827.A0A0N5D2B8"/>
<feature type="domain" description="Neurotransmitter-gated ion-channel transmembrane" evidence="13">
    <location>
        <begin position="495"/>
        <end position="593"/>
    </location>
</feature>
<dbReference type="FunFam" id="1.20.58.390:FF:000055">
    <property type="entry name" value="Ligand-Gated ion Channel"/>
    <property type="match status" value="1"/>
</dbReference>
<evidence type="ECO:0000313" key="16">
    <source>
        <dbReference type="WBParaSite" id="TCLT_0000702201-mRNA-1"/>
    </source>
</evidence>
<keyword evidence="8" id="KW-0406">Ion transport</keyword>
<dbReference type="WBParaSite" id="TCLT_0000702201-mRNA-1">
    <property type="protein sequence ID" value="TCLT_0000702201-mRNA-1"/>
    <property type="gene ID" value="TCLT_0000702201"/>
</dbReference>
<evidence type="ECO:0000256" key="5">
    <source>
        <dbReference type="ARBA" id="ARBA00022692"/>
    </source>
</evidence>
<dbReference type="Pfam" id="PF02932">
    <property type="entry name" value="Neur_chan_memb"/>
    <property type="match status" value="1"/>
</dbReference>
<protein>
    <submittedName>
        <fullName evidence="16">Neur_chan_LBD domain-containing protein</fullName>
    </submittedName>
</protein>
<keyword evidence="9 11" id="KW-0472">Membrane</keyword>
<proteinExistence type="predicted"/>
<dbReference type="CDD" id="cd19049">
    <property type="entry name" value="LGIC_TM_anion"/>
    <property type="match status" value="1"/>
</dbReference>
<keyword evidence="3" id="KW-0813">Transport</keyword>
<comment type="subcellular location">
    <subcellularLocation>
        <location evidence="2">Cell membrane</location>
    </subcellularLocation>
    <subcellularLocation>
        <location evidence="1">Membrane</location>
        <topology evidence="1">Multi-pass membrane protein</topology>
    </subcellularLocation>
</comment>
<reference evidence="16" key="1">
    <citation type="submission" date="2017-02" db="UniProtKB">
        <authorList>
            <consortium name="WormBaseParasite"/>
        </authorList>
    </citation>
    <scope>IDENTIFICATION</scope>
</reference>
<dbReference type="SUPFAM" id="SSF90112">
    <property type="entry name" value="Neurotransmitter-gated ion-channel transmembrane pore"/>
    <property type="match status" value="1"/>
</dbReference>
<evidence type="ECO:0000259" key="12">
    <source>
        <dbReference type="Pfam" id="PF02931"/>
    </source>
</evidence>
<keyword evidence="6" id="KW-0732">Signal</keyword>
<dbReference type="Gene3D" id="2.70.170.10">
    <property type="entry name" value="Neurotransmitter-gated ion-channel ligand-binding domain"/>
    <property type="match status" value="1"/>
</dbReference>
<keyword evidence="7 11" id="KW-1133">Transmembrane helix</keyword>
<dbReference type="InterPro" id="IPR038050">
    <property type="entry name" value="Neuro_actylchol_rec"/>
</dbReference>
<dbReference type="PANTHER" id="PTHR18945">
    <property type="entry name" value="NEUROTRANSMITTER GATED ION CHANNEL"/>
    <property type="match status" value="1"/>
</dbReference>
<sequence length="653" mass="76486">MKFWYFYATFYCVLDSKNASYLSSAHGFPRSDLWINTTYQAEDLGIHYQSLPQCKAWNLWWDLQHGKVTPTNEIIDLLSSRKNVVSLNSVMHHFGINLSRICDSYKAELKISENGTNNTKEKRKNAKSLTSLHNNLKFNSKKSEGKDPNIAFVTKYKSVDNLQRVDGSFLLQSGKRIVNPEVKIAYQVVVDYDAKASNVVFSDPKIAHFFELGELTEIFQLHKGIKIDLENVCTSKEDFVSKNSEEQTVVELKKNRKMNLNENNTTSKLFLEYGIQLSNILTLFDNEELIKQTPYSSSKLKPILDRNRYDSRSPPINCNDNFTEDYDMDLWLRMTWRDLRLVHELDRPILINDENFLKKIWLPAPFFQNAKEAKYHRMTLLNFWMYIFPGGEVFLETHLYLKLSCKLILCKYPHDNQVCTLKISDIALDSNSVRYIWFPRLRDAIRMNEKLELGELYIQQYHTQNCIGKRKTGDFSCLEAQWKLKRHLSYHFTRTYIPTAICVLFSWISVWLPEEFVTGRIFSSLTLFLTLSTENSAMKEVLPKVSYMKAIDIWFGFTASFVFITMLESIVVISLEYKSRQLHKKAENHSNFISHYHIMILLANYYQTVARQIDKYSRTLYPAIFLLFLIIYYFVIIEGDEMKCIQQSGNSTL</sequence>
<evidence type="ECO:0000256" key="4">
    <source>
        <dbReference type="ARBA" id="ARBA00022475"/>
    </source>
</evidence>
<gene>
    <name evidence="14" type="ORF">TCLT_LOCUS7011</name>
</gene>
<dbReference type="PRINTS" id="PR00253">
    <property type="entry name" value="GABAARECEPTR"/>
</dbReference>
<evidence type="ECO:0000256" key="9">
    <source>
        <dbReference type="ARBA" id="ARBA00023136"/>
    </source>
</evidence>
<evidence type="ECO:0000256" key="3">
    <source>
        <dbReference type="ARBA" id="ARBA00022448"/>
    </source>
</evidence>
<feature type="transmembrane region" description="Helical" evidence="11">
    <location>
        <begin position="553"/>
        <end position="577"/>
    </location>
</feature>
<dbReference type="EMBL" id="UYYF01004466">
    <property type="protein sequence ID" value="VDN04426.1"/>
    <property type="molecule type" value="Genomic_DNA"/>
</dbReference>
<dbReference type="SUPFAM" id="SSF63712">
    <property type="entry name" value="Nicotinic receptor ligand binding domain-like"/>
    <property type="match status" value="1"/>
</dbReference>
<dbReference type="CDD" id="cd18987">
    <property type="entry name" value="LGIC_ECD_anion"/>
    <property type="match status" value="1"/>
</dbReference>
<dbReference type="GO" id="GO:0005230">
    <property type="term" value="F:extracellular ligand-gated monoatomic ion channel activity"/>
    <property type="evidence" value="ECO:0007669"/>
    <property type="project" value="InterPro"/>
</dbReference>
<feature type="transmembrane region" description="Helical" evidence="11">
    <location>
        <begin position="589"/>
        <end position="607"/>
    </location>
</feature>
<dbReference type="InterPro" id="IPR006029">
    <property type="entry name" value="Neurotrans-gated_channel_TM"/>
</dbReference>
<keyword evidence="15" id="KW-1185">Reference proteome</keyword>
<dbReference type="InterPro" id="IPR018000">
    <property type="entry name" value="Neurotransmitter_ion_chnl_CS"/>
</dbReference>
<dbReference type="GO" id="GO:0005886">
    <property type="term" value="C:plasma membrane"/>
    <property type="evidence" value="ECO:0007669"/>
    <property type="project" value="UniProtKB-SubCell"/>
</dbReference>
<evidence type="ECO:0000256" key="2">
    <source>
        <dbReference type="ARBA" id="ARBA00004236"/>
    </source>
</evidence>
<evidence type="ECO:0000256" key="10">
    <source>
        <dbReference type="ARBA" id="ARBA00023303"/>
    </source>
</evidence>
<dbReference type="Pfam" id="PF02931">
    <property type="entry name" value="Neur_chan_LBD"/>
    <property type="match status" value="1"/>
</dbReference>
<evidence type="ECO:0000256" key="7">
    <source>
        <dbReference type="ARBA" id="ARBA00022989"/>
    </source>
</evidence>
<dbReference type="GO" id="GO:0004888">
    <property type="term" value="F:transmembrane signaling receptor activity"/>
    <property type="evidence" value="ECO:0007669"/>
    <property type="project" value="InterPro"/>
</dbReference>
<dbReference type="InterPro" id="IPR006201">
    <property type="entry name" value="Neur_channel"/>
</dbReference>
<dbReference type="OrthoDB" id="442503at2759"/>
<evidence type="ECO:0000313" key="15">
    <source>
        <dbReference type="Proteomes" id="UP000276776"/>
    </source>
</evidence>
<dbReference type="Gene3D" id="1.20.58.390">
    <property type="entry name" value="Neurotransmitter-gated ion-channel transmembrane domain"/>
    <property type="match status" value="1"/>
</dbReference>
<reference evidence="14 15" key="2">
    <citation type="submission" date="2018-11" db="EMBL/GenBank/DDBJ databases">
        <authorList>
            <consortium name="Pathogen Informatics"/>
        </authorList>
    </citation>
    <scope>NUCLEOTIDE SEQUENCE [LARGE SCALE GENOMIC DNA]</scope>
</reference>